<evidence type="ECO:0000256" key="8">
    <source>
        <dbReference type="ARBA" id="ARBA00023136"/>
    </source>
</evidence>
<dbReference type="GO" id="GO:0015293">
    <property type="term" value="F:symporter activity"/>
    <property type="evidence" value="ECO:0007669"/>
    <property type="project" value="UniProtKB-KW"/>
</dbReference>
<accession>A0A517ZIQ8</accession>
<keyword evidence="7 10" id="KW-1133">Transmembrane helix</keyword>
<feature type="domain" description="Major facilitator superfamily (MFS) profile" evidence="11">
    <location>
        <begin position="31"/>
        <end position="433"/>
    </location>
</feature>
<comment type="similarity">
    <text evidence="2">Belongs to the major facilitator superfamily. Metabolite:H+ Symporter (MHS) family (TC 2.A.1.6) family.</text>
</comment>
<organism evidence="12 13">
    <name type="scientific">Symmachiella dynata</name>
    <dbReference type="NCBI Taxonomy" id="2527995"/>
    <lineage>
        <taxon>Bacteria</taxon>
        <taxon>Pseudomonadati</taxon>
        <taxon>Planctomycetota</taxon>
        <taxon>Planctomycetia</taxon>
        <taxon>Planctomycetales</taxon>
        <taxon>Planctomycetaceae</taxon>
        <taxon>Symmachiella</taxon>
    </lineage>
</organism>
<dbReference type="Proteomes" id="UP000319383">
    <property type="component" value="Chromosome"/>
</dbReference>
<dbReference type="PROSITE" id="PS00216">
    <property type="entry name" value="SUGAR_TRANSPORT_1"/>
    <property type="match status" value="1"/>
</dbReference>
<keyword evidence="5 10" id="KW-0812">Transmembrane</keyword>
<feature type="transmembrane region" description="Helical" evidence="10">
    <location>
        <begin position="285"/>
        <end position="307"/>
    </location>
</feature>
<keyword evidence="13" id="KW-1185">Reference proteome</keyword>
<dbReference type="AlphaFoldDB" id="A0A517ZIQ8"/>
<evidence type="ECO:0000256" key="5">
    <source>
        <dbReference type="ARBA" id="ARBA00022692"/>
    </source>
</evidence>
<feature type="transmembrane region" description="Helical" evidence="10">
    <location>
        <begin position="203"/>
        <end position="222"/>
    </location>
</feature>
<dbReference type="KEGG" id="sdyn:Mal52_08180"/>
<keyword evidence="3" id="KW-0813">Transport</keyword>
<dbReference type="RefSeq" id="WP_145374422.1">
    <property type="nucleotide sequence ID" value="NZ_CP036276.1"/>
</dbReference>
<dbReference type="FunFam" id="1.20.1250.20:FF:000001">
    <property type="entry name" value="Dicarboxylate MFS transporter"/>
    <property type="match status" value="1"/>
</dbReference>
<evidence type="ECO:0000259" key="11">
    <source>
        <dbReference type="PROSITE" id="PS50850"/>
    </source>
</evidence>
<dbReference type="PROSITE" id="PS00217">
    <property type="entry name" value="SUGAR_TRANSPORT_2"/>
    <property type="match status" value="1"/>
</dbReference>
<feature type="transmembrane region" description="Helical" evidence="10">
    <location>
        <begin position="67"/>
        <end position="91"/>
    </location>
</feature>
<feature type="transmembrane region" description="Helical" evidence="10">
    <location>
        <begin position="316"/>
        <end position="336"/>
    </location>
</feature>
<evidence type="ECO:0000256" key="10">
    <source>
        <dbReference type="SAM" id="Phobius"/>
    </source>
</evidence>
<dbReference type="SUPFAM" id="SSF103473">
    <property type="entry name" value="MFS general substrate transporter"/>
    <property type="match status" value="1"/>
</dbReference>
<evidence type="ECO:0000313" key="12">
    <source>
        <dbReference type="EMBL" id="QDU42362.1"/>
    </source>
</evidence>
<feature type="transmembrane region" description="Helical" evidence="10">
    <location>
        <begin position="380"/>
        <end position="404"/>
    </location>
</feature>
<reference evidence="12 13" key="1">
    <citation type="submission" date="2019-02" db="EMBL/GenBank/DDBJ databases">
        <title>Deep-cultivation of Planctomycetes and their phenomic and genomic characterization uncovers novel biology.</title>
        <authorList>
            <person name="Wiegand S."/>
            <person name="Jogler M."/>
            <person name="Boedeker C."/>
            <person name="Pinto D."/>
            <person name="Vollmers J."/>
            <person name="Rivas-Marin E."/>
            <person name="Kohn T."/>
            <person name="Peeters S.H."/>
            <person name="Heuer A."/>
            <person name="Rast P."/>
            <person name="Oberbeckmann S."/>
            <person name="Bunk B."/>
            <person name="Jeske O."/>
            <person name="Meyerdierks A."/>
            <person name="Storesund J.E."/>
            <person name="Kallscheuer N."/>
            <person name="Luecker S."/>
            <person name="Lage O.M."/>
            <person name="Pohl T."/>
            <person name="Merkel B.J."/>
            <person name="Hornburger P."/>
            <person name="Mueller R.-W."/>
            <person name="Bruemmer F."/>
            <person name="Labrenz M."/>
            <person name="Spormann A.M."/>
            <person name="Op den Camp H."/>
            <person name="Overmann J."/>
            <person name="Amann R."/>
            <person name="Jetten M.S.M."/>
            <person name="Mascher T."/>
            <person name="Medema M.H."/>
            <person name="Devos D.P."/>
            <person name="Kaster A.-K."/>
            <person name="Ovreas L."/>
            <person name="Rohde M."/>
            <person name="Galperin M.Y."/>
            <person name="Jogler C."/>
        </authorList>
    </citation>
    <scope>NUCLEOTIDE SEQUENCE [LARGE SCALE GENOMIC DNA]</scope>
    <source>
        <strain evidence="12 13">Mal52</strain>
    </source>
</reference>
<evidence type="ECO:0000256" key="3">
    <source>
        <dbReference type="ARBA" id="ARBA00022448"/>
    </source>
</evidence>
<keyword evidence="6" id="KW-0769">Symport</keyword>
<dbReference type="GO" id="GO:0005886">
    <property type="term" value="C:plasma membrane"/>
    <property type="evidence" value="ECO:0007669"/>
    <property type="project" value="UniProtKB-SubCell"/>
</dbReference>
<dbReference type="Gene3D" id="1.20.1250.20">
    <property type="entry name" value="MFS general substrate transporter like domains"/>
    <property type="match status" value="1"/>
</dbReference>
<feature type="transmembrane region" description="Helical" evidence="10">
    <location>
        <begin position="253"/>
        <end position="273"/>
    </location>
</feature>
<proteinExistence type="inferred from homology"/>
<sequence>MCSAPALDVEPTAGIPTEPADAPPETSQRRVILAGLIGNVMEWYDFAVYGYLATVIGRLFFPDGNPAVSVIAAFGAFAAGFLVRPLGGLVFGRIGDLIGRRHALTLSVLAMAVPTVIMGLLPTYATIGMAAPILIVLLRIVQGLSVGGEYTSSLIFLAEHSRKNRRSQTAVWGMWGATAGCLLGSGVAALVSNLLSDSQLIAWGWRIPFLVGALVAITGFLLRRGIHAEAPACASKRPVRDTFGKHRLSVLKVALLNLSNGVSYYTAFVYSVTYMKSVDKFSEGVALNLNTVSMVVLLAVLPITAWISDRIGRRPLMIAGNLILTFGAIGLFHLMHSSDRMTIFLGEIGFVLAVGLIAGGVVAANVELMPATIRCTGLAFAYNASIGLFGGTTPLIAALLISMTDNPISPAWWVTGTGAISLVTVLFFVRETGHEPLS</sequence>
<protein>
    <submittedName>
        <fullName evidence="12">Proline/betaine transporter</fullName>
    </submittedName>
</protein>
<feature type="transmembrane region" description="Helical" evidence="10">
    <location>
        <begin position="103"/>
        <end position="127"/>
    </location>
</feature>
<dbReference type="PANTHER" id="PTHR43528:SF1">
    <property type="entry name" value="ALPHA-KETOGLUTARATE PERMEASE"/>
    <property type="match status" value="1"/>
</dbReference>
<feature type="transmembrane region" description="Helical" evidence="10">
    <location>
        <begin position="410"/>
        <end position="429"/>
    </location>
</feature>
<dbReference type="PANTHER" id="PTHR43528">
    <property type="entry name" value="ALPHA-KETOGLUTARATE PERMEASE"/>
    <property type="match status" value="1"/>
</dbReference>
<feature type="transmembrane region" description="Helical" evidence="10">
    <location>
        <begin position="170"/>
        <end position="191"/>
    </location>
</feature>
<comment type="subcellular location">
    <subcellularLocation>
        <location evidence="1">Cell membrane</location>
        <topology evidence="1">Multi-pass membrane protein</topology>
    </subcellularLocation>
</comment>
<evidence type="ECO:0000256" key="9">
    <source>
        <dbReference type="SAM" id="MobiDB-lite"/>
    </source>
</evidence>
<dbReference type="InterPro" id="IPR005829">
    <property type="entry name" value="Sugar_transporter_CS"/>
</dbReference>
<gene>
    <name evidence="12" type="primary">proP_1</name>
    <name evidence="12" type="ORF">Mal52_08180</name>
</gene>
<dbReference type="InterPro" id="IPR020846">
    <property type="entry name" value="MFS_dom"/>
</dbReference>
<dbReference type="InterPro" id="IPR011701">
    <property type="entry name" value="MFS"/>
</dbReference>
<keyword evidence="4" id="KW-1003">Cell membrane</keyword>
<evidence type="ECO:0000256" key="7">
    <source>
        <dbReference type="ARBA" id="ARBA00022989"/>
    </source>
</evidence>
<evidence type="ECO:0000256" key="4">
    <source>
        <dbReference type="ARBA" id="ARBA00022475"/>
    </source>
</evidence>
<keyword evidence="8 10" id="KW-0472">Membrane</keyword>
<feature type="transmembrane region" description="Helical" evidence="10">
    <location>
        <begin position="348"/>
        <end position="368"/>
    </location>
</feature>
<dbReference type="InterPro" id="IPR051084">
    <property type="entry name" value="H+-coupled_symporters"/>
</dbReference>
<evidence type="ECO:0000256" key="1">
    <source>
        <dbReference type="ARBA" id="ARBA00004651"/>
    </source>
</evidence>
<dbReference type="InterPro" id="IPR036259">
    <property type="entry name" value="MFS_trans_sf"/>
</dbReference>
<dbReference type="Pfam" id="PF07690">
    <property type="entry name" value="MFS_1"/>
    <property type="match status" value="1"/>
</dbReference>
<name>A0A517ZIQ8_9PLAN</name>
<evidence type="ECO:0000256" key="6">
    <source>
        <dbReference type="ARBA" id="ARBA00022847"/>
    </source>
</evidence>
<feature type="transmembrane region" description="Helical" evidence="10">
    <location>
        <begin position="133"/>
        <end position="158"/>
    </location>
</feature>
<dbReference type="PROSITE" id="PS50850">
    <property type="entry name" value="MFS"/>
    <property type="match status" value="1"/>
</dbReference>
<evidence type="ECO:0000256" key="2">
    <source>
        <dbReference type="ARBA" id="ARBA00008240"/>
    </source>
</evidence>
<dbReference type="EMBL" id="CP036276">
    <property type="protein sequence ID" value="QDU42362.1"/>
    <property type="molecule type" value="Genomic_DNA"/>
</dbReference>
<evidence type="ECO:0000313" key="13">
    <source>
        <dbReference type="Proteomes" id="UP000319383"/>
    </source>
</evidence>
<feature type="region of interest" description="Disordered" evidence="9">
    <location>
        <begin position="1"/>
        <end position="26"/>
    </location>
</feature>